<proteinExistence type="predicted"/>
<sequence>MLREVLLSDVDVEALRAGKHWALLAARFPAVAVQTLASGEGAQVLRLEVEEWRAPGFDPCTWDPRVFTAAGTERLALHLVGTEDEELARSALEILTRYQGLVGQRNADSSSSLFDHLLDRHRGQYALSEASARARYQHALDTWQWVVWLEPQADLATQLAALFHDLAEPAAPHPHGHTLERIHALLAEAEVDAATCERVLELLSPRGPSTLPGRRALLEKADALSFLSLNSDGFRQHFSPEHRCWRGELAWLLGTHPLPPFAS</sequence>
<evidence type="ECO:0008006" key="3">
    <source>
        <dbReference type="Google" id="ProtNLM"/>
    </source>
</evidence>
<dbReference type="SUPFAM" id="SSF109604">
    <property type="entry name" value="HD-domain/PDEase-like"/>
    <property type="match status" value="1"/>
</dbReference>
<comment type="caution">
    <text evidence="1">The sequence shown here is derived from an EMBL/GenBank/DDBJ whole genome shotgun (WGS) entry which is preliminary data.</text>
</comment>
<name>A0ABT5DEM0_9BACT</name>
<dbReference type="RefSeq" id="WP_272140533.1">
    <property type="nucleotide sequence ID" value="NZ_JAQNDM010000002.1"/>
</dbReference>
<protein>
    <recommendedName>
        <fullName evidence="3">HD domain-containing protein</fullName>
    </recommendedName>
</protein>
<dbReference type="InterPro" id="IPR003607">
    <property type="entry name" value="HD/PDEase_dom"/>
</dbReference>
<accession>A0ABT5DEM0</accession>
<dbReference type="Proteomes" id="UP001221838">
    <property type="component" value="Unassembled WGS sequence"/>
</dbReference>
<dbReference type="CDD" id="cd00077">
    <property type="entry name" value="HDc"/>
    <property type="match status" value="1"/>
</dbReference>
<evidence type="ECO:0000313" key="2">
    <source>
        <dbReference type="Proteomes" id="UP001221838"/>
    </source>
</evidence>
<dbReference type="EMBL" id="JAQNDM010000002">
    <property type="protein sequence ID" value="MDC0710776.1"/>
    <property type="molecule type" value="Genomic_DNA"/>
</dbReference>
<gene>
    <name evidence="1" type="ORF">POL68_20030</name>
</gene>
<organism evidence="1 2">
    <name type="scientific">Stigmatella ashevillensis</name>
    <dbReference type="NCBI Taxonomy" id="2995309"/>
    <lineage>
        <taxon>Bacteria</taxon>
        <taxon>Pseudomonadati</taxon>
        <taxon>Myxococcota</taxon>
        <taxon>Myxococcia</taxon>
        <taxon>Myxococcales</taxon>
        <taxon>Cystobacterineae</taxon>
        <taxon>Archangiaceae</taxon>
        <taxon>Stigmatella</taxon>
    </lineage>
</organism>
<reference evidence="1 2" key="1">
    <citation type="submission" date="2022-11" db="EMBL/GenBank/DDBJ databases">
        <title>Minimal conservation of predation-associated metabolite biosynthetic gene clusters underscores biosynthetic potential of Myxococcota including descriptions for ten novel species: Archangium lansinium sp. nov., Myxococcus landrumus sp. nov., Nannocystis bai.</title>
        <authorList>
            <person name="Ahearne A."/>
            <person name="Stevens C."/>
            <person name="Dowd S."/>
        </authorList>
    </citation>
    <scope>NUCLEOTIDE SEQUENCE [LARGE SCALE GENOMIC DNA]</scope>
    <source>
        <strain evidence="1 2">NCWAL01</strain>
    </source>
</reference>
<evidence type="ECO:0000313" key="1">
    <source>
        <dbReference type="EMBL" id="MDC0710776.1"/>
    </source>
</evidence>
<keyword evidence="2" id="KW-1185">Reference proteome</keyword>